<feature type="region of interest" description="Disordered" evidence="1">
    <location>
        <begin position="158"/>
        <end position="181"/>
    </location>
</feature>
<evidence type="ECO:0000256" key="1">
    <source>
        <dbReference type="SAM" id="MobiDB-lite"/>
    </source>
</evidence>
<sequence length="321" mass="36410">MGKKTNWTTAEDQTLCRVWMNASDLKLQGGDQKASNFWNAVRELFHQEIITTVERPLNGLKVRWTRINKDSQKFACILNEIQTIEKKVDERNGSAAVALFTEQQWIDEAKDAFYRHYNVKFSFEGCWKQLRYSSKWLQLFANSTNHPISVMDAPSTSTMVKNESGRAPSTSSSEDEISTTNEGAYRTATDFAPPAAVSTSMPNTNNESMFATATAAINQTFTNSNVFAIPLSHKRPANVSFESLATISNQQLQELIVTWVEQLKRQNDLMVDQNAIALLRIDGEMLSDAEAQQCFETLRARYFKKVRRSYKNNNSRSSTLV</sequence>
<dbReference type="EMBL" id="SHOA02000001">
    <property type="protein sequence ID" value="TDH70703.1"/>
    <property type="molecule type" value="Genomic_DNA"/>
</dbReference>
<comment type="caution">
    <text evidence="3">The sequence shown here is derived from an EMBL/GenBank/DDBJ whole genome shotgun (WGS) entry which is preliminary data.</text>
</comment>
<evidence type="ECO:0000313" key="4">
    <source>
        <dbReference type="Proteomes" id="UP000294530"/>
    </source>
</evidence>
<dbReference type="OrthoDB" id="2507178at2759"/>
<protein>
    <submittedName>
        <fullName evidence="3">Uncharacterized protein</fullName>
    </submittedName>
</protein>
<evidence type="ECO:0000313" key="2">
    <source>
        <dbReference type="EMBL" id="TDH70703.1"/>
    </source>
</evidence>
<gene>
    <name evidence="3" type="ORF">CCR75_008287</name>
    <name evidence="2" type="ORF">CCR75_009091</name>
</gene>
<dbReference type="KEGG" id="blac:94352012"/>
<name>A0A976FSZ0_BRELC</name>
<evidence type="ECO:0000313" key="3">
    <source>
        <dbReference type="EMBL" id="TDH71694.1"/>
    </source>
</evidence>
<organism evidence="3 4">
    <name type="scientific">Bremia lactucae</name>
    <name type="common">Lettuce downy mildew</name>
    <dbReference type="NCBI Taxonomy" id="4779"/>
    <lineage>
        <taxon>Eukaryota</taxon>
        <taxon>Sar</taxon>
        <taxon>Stramenopiles</taxon>
        <taxon>Oomycota</taxon>
        <taxon>Peronosporomycetes</taxon>
        <taxon>Peronosporales</taxon>
        <taxon>Peronosporaceae</taxon>
        <taxon>Bremia</taxon>
    </lineage>
</organism>
<proteinExistence type="predicted"/>
<dbReference type="RefSeq" id="XP_067821193.1">
    <property type="nucleotide sequence ID" value="XM_067966341.1"/>
</dbReference>
<reference evidence="3" key="2">
    <citation type="submission" date="2021-07" db="EMBL/GenBank/DDBJ databases">
        <authorList>
            <person name="Fletcher K."/>
        </authorList>
    </citation>
    <scope>NUCLEOTIDE SEQUENCE</scope>
    <source>
        <strain evidence="3">SF5</strain>
    </source>
</reference>
<dbReference type="PANTHER" id="PTHR45125:SF3">
    <property type="entry name" value="NO-APICAL-MERISTEM-ASSOCIATED CARBOXY-TERMINAL DOMAIN PROTEIN"/>
    <property type="match status" value="1"/>
</dbReference>
<reference evidence="3 4" key="1">
    <citation type="journal article" date="2021" name="Genome Biol.">
        <title>AFLAP: assembly-free linkage analysis pipeline using k-mers from genome sequencing data.</title>
        <authorList>
            <person name="Fletcher K."/>
            <person name="Zhang L."/>
            <person name="Gil J."/>
            <person name="Han R."/>
            <person name="Cavanaugh K."/>
            <person name="Michelmore R."/>
        </authorList>
    </citation>
    <scope>NUCLEOTIDE SEQUENCE [LARGE SCALE GENOMIC DNA]</scope>
    <source>
        <strain evidence="3 4">SF5</strain>
    </source>
</reference>
<keyword evidence="4" id="KW-1185">Reference proteome</keyword>
<dbReference type="PANTHER" id="PTHR45125">
    <property type="entry name" value="F21J9.4-RELATED"/>
    <property type="match status" value="1"/>
</dbReference>
<dbReference type="Proteomes" id="UP000294530">
    <property type="component" value="Unassembled WGS sequence"/>
</dbReference>
<dbReference type="EMBL" id="SHOA02000015">
    <property type="protein sequence ID" value="TDH71694.1"/>
    <property type="molecule type" value="Genomic_DNA"/>
</dbReference>
<accession>A0A976FSZ0</accession>
<dbReference type="AlphaFoldDB" id="A0A976FSZ0"/>
<dbReference type="GeneID" id="94352012"/>